<evidence type="ECO:0000313" key="11">
    <source>
        <dbReference type="Proteomes" id="UP000737171"/>
    </source>
</evidence>
<evidence type="ECO:0000256" key="3">
    <source>
        <dbReference type="ARBA" id="ARBA00012054"/>
    </source>
</evidence>
<organism evidence="10 11">
    <name type="scientific">Pseudaquabacterium terrae</name>
    <dbReference type="NCBI Taxonomy" id="2732868"/>
    <lineage>
        <taxon>Bacteria</taxon>
        <taxon>Pseudomonadati</taxon>
        <taxon>Pseudomonadota</taxon>
        <taxon>Betaproteobacteria</taxon>
        <taxon>Burkholderiales</taxon>
        <taxon>Sphaerotilaceae</taxon>
        <taxon>Pseudaquabacterium</taxon>
    </lineage>
</organism>
<comment type="caution">
    <text evidence="10">The sequence shown here is derived from an EMBL/GenBank/DDBJ whole genome shotgun (WGS) entry which is preliminary data.</text>
</comment>
<name>A0ABX2EPK9_9BURK</name>
<evidence type="ECO:0000256" key="8">
    <source>
        <dbReference type="ARBA" id="ARBA00048090"/>
    </source>
</evidence>
<dbReference type="EMBL" id="JABRWJ010000009">
    <property type="protein sequence ID" value="NRF70637.1"/>
    <property type="molecule type" value="Genomic_DNA"/>
</dbReference>
<keyword evidence="7 9" id="KW-0067">ATP-binding</keyword>
<keyword evidence="11" id="KW-1185">Reference proteome</keyword>
<evidence type="ECO:0000256" key="9">
    <source>
        <dbReference type="RuleBase" id="RU363066"/>
    </source>
</evidence>
<dbReference type="Pfam" id="PF13671">
    <property type="entry name" value="AAA_33"/>
    <property type="match status" value="1"/>
</dbReference>
<sequence length="184" mass="19649">MAPAGSGWRDVDTLQVIVMGVSGCGKSTIARELASTLGVEFVEGDELHPPANVQRMAAGIPLTDHDRRDWLAAIGERLGAAHAAGRGLIVACSALKRRYRDDLRQRAPGLKLVHLHGDPPLLAERLQGRSGHYMPPSLLPSQLQALEVPGADEDALVLDIRMPPARILQEALVGLAAQLKRSAA</sequence>
<gene>
    <name evidence="10" type="ORF">HLB44_26895</name>
</gene>
<dbReference type="SUPFAM" id="SSF52540">
    <property type="entry name" value="P-loop containing nucleoside triphosphate hydrolases"/>
    <property type="match status" value="1"/>
</dbReference>
<comment type="pathway">
    <text evidence="1">Carbohydrate acid metabolism.</text>
</comment>
<evidence type="ECO:0000256" key="4">
    <source>
        <dbReference type="ARBA" id="ARBA00022679"/>
    </source>
</evidence>
<proteinExistence type="inferred from homology"/>
<evidence type="ECO:0000256" key="2">
    <source>
        <dbReference type="ARBA" id="ARBA00008420"/>
    </source>
</evidence>
<dbReference type="Proteomes" id="UP000737171">
    <property type="component" value="Unassembled WGS sequence"/>
</dbReference>
<evidence type="ECO:0000313" key="10">
    <source>
        <dbReference type="EMBL" id="NRF70637.1"/>
    </source>
</evidence>
<accession>A0ABX2EPK9</accession>
<dbReference type="PANTHER" id="PTHR43442:SF3">
    <property type="entry name" value="GLUCONOKINASE-RELATED"/>
    <property type="match status" value="1"/>
</dbReference>
<protein>
    <recommendedName>
        <fullName evidence="3 9">Gluconokinase</fullName>
        <ecNumber evidence="3 9">2.7.1.12</ecNumber>
    </recommendedName>
</protein>
<keyword evidence="5 9" id="KW-0547">Nucleotide-binding</keyword>
<dbReference type="InterPro" id="IPR006001">
    <property type="entry name" value="Therm_gnt_kin"/>
</dbReference>
<dbReference type="EC" id="2.7.1.12" evidence="3 9"/>
<keyword evidence="4 9" id="KW-0808">Transferase</keyword>
<reference evidence="10 11" key="1">
    <citation type="submission" date="2020-05" db="EMBL/GenBank/DDBJ databases">
        <title>Aquincola sp. isolate from soil.</title>
        <authorList>
            <person name="Han J."/>
            <person name="Kim D.-U."/>
        </authorList>
    </citation>
    <scope>NUCLEOTIDE SEQUENCE [LARGE SCALE GENOMIC DNA]</scope>
    <source>
        <strain evidence="10 11">S2</strain>
    </source>
</reference>
<dbReference type="NCBIfam" id="TIGR01313">
    <property type="entry name" value="therm_gnt_kin"/>
    <property type="match status" value="1"/>
</dbReference>
<evidence type="ECO:0000256" key="1">
    <source>
        <dbReference type="ARBA" id="ARBA00004761"/>
    </source>
</evidence>
<dbReference type="Gene3D" id="3.40.50.300">
    <property type="entry name" value="P-loop containing nucleotide triphosphate hydrolases"/>
    <property type="match status" value="1"/>
</dbReference>
<comment type="similarity">
    <text evidence="2 9">Belongs to the gluconokinase GntK/GntV family.</text>
</comment>
<dbReference type="InterPro" id="IPR027417">
    <property type="entry name" value="P-loop_NTPase"/>
</dbReference>
<comment type="catalytic activity">
    <reaction evidence="8 9">
        <text>D-gluconate + ATP = 6-phospho-D-gluconate + ADP + H(+)</text>
        <dbReference type="Rhea" id="RHEA:19433"/>
        <dbReference type="ChEBI" id="CHEBI:15378"/>
        <dbReference type="ChEBI" id="CHEBI:18391"/>
        <dbReference type="ChEBI" id="CHEBI:30616"/>
        <dbReference type="ChEBI" id="CHEBI:58759"/>
        <dbReference type="ChEBI" id="CHEBI:456216"/>
        <dbReference type="EC" id="2.7.1.12"/>
    </reaction>
</comment>
<evidence type="ECO:0000256" key="6">
    <source>
        <dbReference type="ARBA" id="ARBA00022777"/>
    </source>
</evidence>
<evidence type="ECO:0000256" key="5">
    <source>
        <dbReference type="ARBA" id="ARBA00022741"/>
    </source>
</evidence>
<keyword evidence="6 9" id="KW-0418">Kinase</keyword>
<dbReference type="RefSeq" id="WP_173131080.1">
    <property type="nucleotide sequence ID" value="NZ_JABRWJ010000009.1"/>
</dbReference>
<dbReference type="PANTHER" id="PTHR43442">
    <property type="entry name" value="GLUCONOKINASE-RELATED"/>
    <property type="match status" value="1"/>
</dbReference>
<evidence type="ECO:0000256" key="7">
    <source>
        <dbReference type="ARBA" id="ARBA00022840"/>
    </source>
</evidence>
<dbReference type="CDD" id="cd02021">
    <property type="entry name" value="GntK"/>
    <property type="match status" value="1"/>
</dbReference>